<dbReference type="GO" id="GO:0019413">
    <property type="term" value="P:acetate biosynthetic process"/>
    <property type="evidence" value="ECO:0007669"/>
    <property type="project" value="UniProtKB-ARBA"/>
</dbReference>
<dbReference type="InterPro" id="IPR016160">
    <property type="entry name" value="Ald_DH_CS_CYS"/>
</dbReference>
<evidence type="ECO:0000256" key="4">
    <source>
        <dbReference type="RuleBase" id="RU003345"/>
    </source>
</evidence>
<evidence type="ECO:0000259" key="5">
    <source>
        <dbReference type="Pfam" id="PF00171"/>
    </source>
</evidence>
<dbReference type="GO" id="GO:0004030">
    <property type="term" value="F:aldehyde dehydrogenase [NAD(P)+] activity"/>
    <property type="evidence" value="ECO:0007669"/>
    <property type="project" value="UniProtKB-ARBA"/>
</dbReference>
<dbReference type="FunFam" id="3.40.309.10:FF:000001">
    <property type="entry name" value="Mitochondrial aldehyde dehydrogenase 2"/>
    <property type="match status" value="1"/>
</dbReference>
<evidence type="ECO:0000313" key="6">
    <source>
        <dbReference type="EMBL" id="WBW73503.1"/>
    </source>
</evidence>
<evidence type="ECO:0000313" key="7">
    <source>
        <dbReference type="Proteomes" id="UP001212411"/>
    </source>
</evidence>
<dbReference type="GeneID" id="80876353"/>
<keyword evidence="2 4" id="KW-0560">Oxidoreductase</keyword>
<dbReference type="PANTHER" id="PTHR11699">
    <property type="entry name" value="ALDEHYDE DEHYDROGENASE-RELATED"/>
    <property type="match status" value="1"/>
</dbReference>
<dbReference type="AlphaFoldDB" id="A0AAF0AWI2"/>
<proteinExistence type="inferred from homology"/>
<dbReference type="PROSITE" id="PS00070">
    <property type="entry name" value="ALDEHYDE_DEHYDR_CYS"/>
    <property type="match status" value="1"/>
</dbReference>
<protein>
    <submittedName>
        <fullName evidence="6">Aldehyde dehydrogenase</fullName>
    </submittedName>
</protein>
<dbReference type="FunFam" id="3.40.605.10:FF:000026">
    <property type="entry name" value="Aldehyde dehydrogenase, putative"/>
    <property type="match status" value="1"/>
</dbReference>
<dbReference type="InterPro" id="IPR015590">
    <property type="entry name" value="Aldehyde_DH_dom"/>
</dbReference>
<dbReference type="Proteomes" id="UP001212411">
    <property type="component" value="Chromosome 2"/>
</dbReference>
<organism evidence="6 7">
    <name type="scientific">Schizosaccharomyces osmophilus</name>
    <dbReference type="NCBI Taxonomy" id="2545709"/>
    <lineage>
        <taxon>Eukaryota</taxon>
        <taxon>Fungi</taxon>
        <taxon>Dikarya</taxon>
        <taxon>Ascomycota</taxon>
        <taxon>Taphrinomycotina</taxon>
        <taxon>Schizosaccharomycetes</taxon>
        <taxon>Schizosaccharomycetales</taxon>
        <taxon>Schizosaccharomycetaceae</taxon>
        <taxon>Schizosaccharomyces</taxon>
    </lineage>
</organism>
<dbReference type="InterPro" id="IPR016163">
    <property type="entry name" value="Ald_DH_C"/>
</dbReference>
<feature type="domain" description="Aldehyde dehydrogenase" evidence="5">
    <location>
        <begin position="39"/>
        <end position="494"/>
    </location>
</feature>
<keyword evidence="7" id="KW-1185">Reference proteome</keyword>
<dbReference type="Pfam" id="PF00171">
    <property type="entry name" value="Aldedh"/>
    <property type="match status" value="1"/>
</dbReference>
<dbReference type="KEGG" id="som:SOMG_02873"/>
<dbReference type="SUPFAM" id="SSF53720">
    <property type="entry name" value="ALDH-like"/>
    <property type="match status" value="1"/>
</dbReference>
<dbReference type="InterPro" id="IPR016162">
    <property type="entry name" value="Ald_DH_N"/>
</dbReference>
<dbReference type="EMBL" id="CP115612">
    <property type="protein sequence ID" value="WBW73503.1"/>
    <property type="molecule type" value="Genomic_DNA"/>
</dbReference>
<evidence type="ECO:0000256" key="1">
    <source>
        <dbReference type="ARBA" id="ARBA00009986"/>
    </source>
</evidence>
<name>A0AAF0AWI2_9SCHI</name>
<dbReference type="FunFam" id="3.40.605.10:FF:000050">
    <property type="entry name" value="Aldehyde dehydrogenase, mitochondrial"/>
    <property type="match status" value="1"/>
</dbReference>
<dbReference type="InterPro" id="IPR029510">
    <property type="entry name" value="Ald_DH_CS_GLU"/>
</dbReference>
<dbReference type="RefSeq" id="XP_056037746.1">
    <property type="nucleotide sequence ID" value="XM_056181664.1"/>
</dbReference>
<dbReference type="InterPro" id="IPR016161">
    <property type="entry name" value="Ald_DH/histidinol_DH"/>
</dbReference>
<sequence>MTTVREIPNVQVDIPSGKKYEQPVGLFINNKHVDAVNGGRVKVFSPSTEKLICEVVDADEEDVDIAVKAARAAFQNDAPWRRFSSAERGRCLTKLADFIEQNLEYLASIETLDNGKSITLARGDVQGAANCFRYYGGWADKDYGQTIETDVTRFAYTRHEPIGVCGQIIPWNFPFLMCAWKIGPAVACGNTVILKTAELTPLSALVLTQFIEPAGFPPGVVNVLSGDGRRCGNAMACHMDIDKIAFTGSTGVGRMVMRSAAASNLKKVTLELGGKSPNIVFDDADLEEAAVWVNFGIFYNSGQVCCAGSRVYVQENVYDEFVKRVVNKAKSLKVGDPFDEETFQGAQVSKQQYERIIGYIESGIQHGAKLEVGGKPHGHIGYFVEPTVLSGVTEDMAVGKEEIFGPVLAIIKFKTVEEAVRRGNNSTFGLAAGVHTNDLRNAVKVSNRLEAGTVWINCYNLLHHQIPFGGYKESGIGRELGSYGLTNYTQTKSVHINLGMDLPI</sequence>
<evidence type="ECO:0000256" key="3">
    <source>
        <dbReference type="PROSITE-ProRule" id="PRU10007"/>
    </source>
</evidence>
<comment type="similarity">
    <text evidence="1 4">Belongs to the aldehyde dehydrogenase family.</text>
</comment>
<accession>A0AAF0AWI2</accession>
<dbReference type="Gene3D" id="3.40.605.10">
    <property type="entry name" value="Aldehyde Dehydrogenase, Chain A, domain 1"/>
    <property type="match status" value="1"/>
</dbReference>
<reference evidence="6 7" key="1">
    <citation type="journal article" date="2023" name="G3 (Bethesda)">
        <title>A high-quality reference genome for the fission yeast Schizosaccharomyces osmophilus.</title>
        <authorList>
            <person name="Jia G.S."/>
            <person name="Zhang W.C."/>
            <person name="Liang Y."/>
            <person name="Liu X.H."/>
            <person name="Rhind N."/>
            <person name="Pidoux A."/>
            <person name="Brysch-Herzberg M."/>
            <person name="Du L.L."/>
        </authorList>
    </citation>
    <scope>NUCLEOTIDE SEQUENCE [LARGE SCALE GENOMIC DNA]</scope>
    <source>
        <strain evidence="6 7">CBS 15793</strain>
    </source>
</reference>
<dbReference type="PROSITE" id="PS00687">
    <property type="entry name" value="ALDEHYDE_DEHYDR_GLU"/>
    <property type="match status" value="1"/>
</dbReference>
<evidence type="ECO:0000256" key="2">
    <source>
        <dbReference type="ARBA" id="ARBA00023002"/>
    </source>
</evidence>
<dbReference type="Gene3D" id="3.40.309.10">
    <property type="entry name" value="Aldehyde Dehydrogenase, Chain A, domain 2"/>
    <property type="match status" value="1"/>
</dbReference>
<feature type="active site" evidence="3">
    <location>
        <position position="271"/>
    </location>
</feature>
<gene>
    <name evidence="6" type="primary">atd1</name>
    <name evidence="6" type="ORF">SOMG_02873</name>
</gene>